<dbReference type="InterPro" id="IPR011047">
    <property type="entry name" value="Quinoprotein_ADH-like_sf"/>
</dbReference>
<dbReference type="Pfam" id="PF03451">
    <property type="entry name" value="HELP"/>
    <property type="match status" value="1"/>
</dbReference>
<feature type="compositionally biased region" description="Basic residues" evidence="4">
    <location>
        <begin position="113"/>
        <end position="128"/>
    </location>
</feature>
<gene>
    <name evidence="5" type="ORF">XENOCAPTIV_015875</name>
</gene>
<evidence type="ECO:0000256" key="4">
    <source>
        <dbReference type="SAM" id="MobiDB-lite"/>
    </source>
</evidence>
<accession>A0ABV0R9D5</accession>
<dbReference type="Gene3D" id="2.130.10.10">
    <property type="entry name" value="YVTN repeat-like/Quinoprotein amine dehydrogenase"/>
    <property type="match status" value="3"/>
</dbReference>
<evidence type="ECO:0000313" key="6">
    <source>
        <dbReference type="Proteomes" id="UP001434883"/>
    </source>
</evidence>
<dbReference type="SUPFAM" id="SSF50998">
    <property type="entry name" value="Quinoprotein alcohol dehydrogenase-like"/>
    <property type="match status" value="1"/>
</dbReference>
<sequence>MSATSVSDVNDRLSALELRVQQQEDELTVMKAALADVLRRLSASEDSAASKKHHGGKGRADTSVVMATHMKMWSTVLCCPLQGELPCVKPTPCPASPTEARLDGRETPPLSPGRRRCRLPPRGKGPVKVHLRSSVDLVDQFPGDHWNQMKHGRKRMERSQSSTWDSSEKNRNKLVKAASTSKLLAKAVKNTDKHKDPVVSQEGNSIKMFMRGRPITMFIPSDVENYDEVRTELPPERLKLEWVYGYRGRDCRANVYLLPTGEIVYFVASVAALQPHVRVWDSVSLSTLQVIGLGTFERGDSGQHLSVIDDCNDHMLTVWDWQKKSKIAEIKVQITSNRFFFCGQNHDRPKFIQCLTFRSNGDIVTGDSTGQLLVWTRNSAEAPPGKGPQGGDQPAELKDLNQSC</sequence>
<comment type="caution">
    <text evidence="5">The sequence shown here is derived from an EMBL/GenBank/DDBJ whole genome shotgun (WGS) entry which is preliminary data.</text>
</comment>
<feature type="coiled-coil region" evidence="3">
    <location>
        <begin position="6"/>
        <end position="40"/>
    </location>
</feature>
<evidence type="ECO:0000256" key="1">
    <source>
        <dbReference type="ARBA" id="ARBA00022574"/>
    </source>
</evidence>
<dbReference type="InterPro" id="IPR005108">
    <property type="entry name" value="HELP"/>
</dbReference>
<dbReference type="PANTHER" id="PTHR13720:SF11">
    <property type="entry name" value="ECHINODERM MICROTUBULE-ASSOCIATED PROTEIN-LIKE 4"/>
    <property type="match status" value="1"/>
</dbReference>
<keyword evidence="1" id="KW-0853">WD repeat</keyword>
<dbReference type="EMBL" id="JAHRIN010036901">
    <property type="protein sequence ID" value="MEQ2204614.1"/>
    <property type="molecule type" value="Genomic_DNA"/>
</dbReference>
<feature type="region of interest" description="Disordered" evidence="4">
    <location>
        <begin position="93"/>
        <end position="128"/>
    </location>
</feature>
<organism evidence="5 6">
    <name type="scientific">Xenoophorus captivus</name>
    <dbReference type="NCBI Taxonomy" id="1517983"/>
    <lineage>
        <taxon>Eukaryota</taxon>
        <taxon>Metazoa</taxon>
        <taxon>Chordata</taxon>
        <taxon>Craniata</taxon>
        <taxon>Vertebrata</taxon>
        <taxon>Euteleostomi</taxon>
        <taxon>Actinopterygii</taxon>
        <taxon>Neopterygii</taxon>
        <taxon>Teleostei</taxon>
        <taxon>Neoteleostei</taxon>
        <taxon>Acanthomorphata</taxon>
        <taxon>Ovalentaria</taxon>
        <taxon>Atherinomorphae</taxon>
        <taxon>Cyprinodontiformes</taxon>
        <taxon>Goodeidae</taxon>
        <taxon>Xenoophorus</taxon>
    </lineage>
</organism>
<feature type="compositionally biased region" description="Basic and acidic residues" evidence="4">
    <location>
        <begin position="395"/>
        <end position="404"/>
    </location>
</feature>
<dbReference type="InterPro" id="IPR050630">
    <property type="entry name" value="WD_repeat_EMAP"/>
</dbReference>
<dbReference type="Proteomes" id="UP001434883">
    <property type="component" value="Unassembled WGS sequence"/>
</dbReference>
<keyword evidence="2" id="KW-0677">Repeat</keyword>
<proteinExistence type="predicted"/>
<dbReference type="CDD" id="cd21950">
    <property type="entry name" value="TD_EMAP4"/>
    <property type="match status" value="1"/>
</dbReference>
<feature type="region of interest" description="Disordered" evidence="4">
    <location>
        <begin position="142"/>
        <end position="170"/>
    </location>
</feature>
<reference evidence="5 6" key="1">
    <citation type="submission" date="2021-06" db="EMBL/GenBank/DDBJ databases">
        <authorList>
            <person name="Palmer J.M."/>
        </authorList>
    </citation>
    <scope>NUCLEOTIDE SEQUENCE [LARGE SCALE GENOMIC DNA]</scope>
    <source>
        <strain evidence="5 6">XC_2019</strain>
        <tissue evidence="5">Muscle</tissue>
    </source>
</reference>
<dbReference type="PANTHER" id="PTHR13720">
    <property type="entry name" value="WD-40 REPEAT PROTEIN"/>
    <property type="match status" value="1"/>
</dbReference>
<evidence type="ECO:0000256" key="2">
    <source>
        <dbReference type="ARBA" id="ARBA00022737"/>
    </source>
</evidence>
<dbReference type="InterPro" id="IPR015943">
    <property type="entry name" value="WD40/YVTN_repeat-like_dom_sf"/>
</dbReference>
<feature type="region of interest" description="Disordered" evidence="4">
    <location>
        <begin position="379"/>
        <end position="404"/>
    </location>
</feature>
<keyword evidence="6" id="KW-1185">Reference proteome</keyword>
<protein>
    <recommendedName>
        <fullName evidence="7">Echinoderm microtubule associated protein like 4</fullName>
    </recommendedName>
</protein>
<evidence type="ECO:0000313" key="5">
    <source>
        <dbReference type="EMBL" id="MEQ2204614.1"/>
    </source>
</evidence>
<keyword evidence="3" id="KW-0175">Coiled coil</keyword>
<evidence type="ECO:0008006" key="7">
    <source>
        <dbReference type="Google" id="ProtNLM"/>
    </source>
</evidence>
<evidence type="ECO:0000256" key="3">
    <source>
        <dbReference type="SAM" id="Coils"/>
    </source>
</evidence>
<name>A0ABV0R9D5_9TELE</name>